<proteinExistence type="predicted"/>
<gene>
    <name evidence="1" type="ORF">NIES267_25410</name>
</gene>
<dbReference type="GO" id="GO:0016301">
    <property type="term" value="F:kinase activity"/>
    <property type="evidence" value="ECO:0007669"/>
    <property type="project" value="UniProtKB-KW"/>
</dbReference>
<dbReference type="Proteomes" id="UP000218418">
    <property type="component" value="Chromosome"/>
</dbReference>
<organism evidence="1 2">
    <name type="scientific">Calothrix parasitica NIES-267</name>
    <dbReference type="NCBI Taxonomy" id="1973488"/>
    <lineage>
        <taxon>Bacteria</taxon>
        <taxon>Bacillati</taxon>
        <taxon>Cyanobacteriota</taxon>
        <taxon>Cyanophyceae</taxon>
        <taxon>Nostocales</taxon>
        <taxon>Calotrichaceae</taxon>
        <taxon>Calothrix</taxon>
    </lineage>
</organism>
<keyword evidence="2" id="KW-1185">Reference proteome</keyword>
<dbReference type="AlphaFoldDB" id="A0A1Z4LP74"/>
<accession>A0A1Z4LP74</accession>
<evidence type="ECO:0000313" key="1">
    <source>
        <dbReference type="EMBL" id="BAY83055.1"/>
    </source>
</evidence>
<keyword evidence="1" id="KW-0808">Transferase</keyword>
<dbReference type="EMBL" id="AP018227">
    <property type="protein sequence ID" value="BAY83055.1"/>
    <property type="molecule type" value="Genomic_DNA"/>
</dbReference>
<protein>
    <submittedName>
        <fullName evidence="1">Multi-sensor signal transduction histidine kinase</fullName>
    </submittedName>
</protein>
<keyword evidence="1" id="KW-0418">Kinase</keyword>
<reference evidence="1 2" key="1">
    <citation type="submission" date="2017-06" db="EMBL/GenBank/DDBJ databases">
        <title>Genome sequencing of cyanobaciteial culture collection at National Institute for Environmental Studies (NIES).</title>
        <authorList>
            <person name="Hirose Y."/>
            <person name="Shimura Y."/>
            <person name="Fujisawa T."/>
            <person name="Nakamura Y."/>
            <person name="Kawachi M."/>
        </authorList>
    </citation>
    <scope>NUCLEOTIDE SEQUENCE [LARGE SCALE GENOMIC DNA]</scope>
    <source>
        <strain evidence="1 2">NIES-267</strain>
    </source>
</reference>
<evidence type="ECO:0000313" key="2">
    <source>
        <dbReference type="Proteomes" id="UP000218418"/>
    </source>
</evidence>
<sequence>MEQVYRVVPHENQYFSYILEDLGIPDYRIEFYTSSLTRGKHLLVINSTESQVKRVQSIFDYVDIKDWEIYYTSEAGELKSSNFDKVSTYQNAVDNFMLSSLN</sequence>
<dbReference type="OrthoDB" id="462701at2"/>
<name>A0A1Z4LP74_9CYAN</name>